<keyword evidence="1" id="KW-1133">Transmembrane helix</keyword>
<evidence type="ECO:0000313" key="3">
    <source>
        <dbReference type="EMBL" id="MBC2330451.1"/>
    </source>
</evidence>
<feature type="transmembrane region" description="Helical" evidence="1">
    <location>
        <begin position="9"/>
        <end position="31"/>
    </location>
</feature>
<dbReference type="Pfam" id="PF13273">
    <property type="entry name" value="DUF4064"/>
    <property type="match status" value="1"/>
</dbReference>
<dbReference type="AlphaFoldDB" id="A0A7X1A1V0"/>
<name>A0A7X1A1V0_9LIST</name>
<feature type="transmembrane region" description="Helical" evidence="1">
    <location>
        <begin position="92"/>
        <end position="118"/>
    </location>
</feature>
<reference evidence="3 4" key="1">
    <citation type="submission" date="2020-03" db="EMBL/GenBank/DDBJ databases">
        <title>Soil Listeria distribution.</title>
        <authorList>
            <person name="Liao J."/>
            <person name="Wiedmann M."/>
        </authorList>
    </citation>
    <scope>NUCLEOTIDE SEQUENCE [LARGE SCALE GENOMIC DNA]</scope>
    <source>
        <strain evidence="3 4">FSL L7-0020</strain>
    </source>
</reference>
<gene>
    <name evidence="3" type="ORF">HCX62_10450</name>
</gene>
<keyword evidence="1" id="KW-0472">Membrane</keyword>
<comment type="caution">
    <text evidence="3">The sequence shown here is derived from an EMBL/GenBank/DDBJ whole genome shotgun (WGS) entry which is preliminary data.</text>
</comment>
<keyword evidence="1" id="KW-0812">Transmembrane</keyword>
<feature type="transmembrane region" description="Helical" evidence="1">
    <location>
        <begin position="58"/>
        <end position="80"/>
    </location>
</feature>
<organism evidence="3 4">
    <name type="scientific">Listeria swaminathanii</name>
    <dbReference type="NCBI Taxonomy" id="2713501"/>
    <lineage>
        <taxon>Bacteria</taxon>
        <taxon>Bacillati</taxon>
        <taxon>Bacillota</taxon>
        <taxon>Bacilli</taxon>
        <taxon>Bacillales</taxon>
        <taxon>Listeriaceae</taxon>
        <taxon>Listeria</taxon>
    </lineage>
</organism>
<dbReference type="EMBL" id="JAATOD010000003">
    <property type="protein sequence ID" value="MBC2330451.1"/>
    <property type="molecule type" value="Genomic_DNA"/>
</dbReference>
<dbReference type="Proteomes" id="UP000572016">
    <property type="component" value="Unassembled WGS sequence"/>
</dbReference>
<accession>A0A7X1A1V0</accession>
<protein>
    <submittedName>
        <fullName evidence="3">DUF4064 domain-containing protein</fullName>
    </submittedName>
</protein>
<proteinExistence type="predicted"/>
<dbReference type="RefSeq" id="WP_185639007.1">
    <property type="nucleotide sequence ID" value="NZ_JAATOD010000003.1"/>
</dbReference>
<sequence length="136" mass="15336">MNYFKTEKILITIGAIVFMLMGLGILLIGSFTPIEFNINGDYFTATYWEVANISMGGFWLWTIFWVIPCVIGLMGMICWFSLKKTPKKSWGVVLIVMGVISIFSLAGILYLVAGIMVINSKYWREKKVMSAGLKVD</sequence>
<dbReference type="InterPro" id="IPR025273">
    <property type="entry name" value="DUF4064"/>
</dbReference>
<evidence type="ECO:0000259" key="2">
    <source>
        <dbReference type="Pfam" id="PF13273"/>
    </source>
</evidence>
<feature type="domain" description="DUF4064" evidence="2">
    <location>
        <begin position="5"/>
        <end position="104"/>
    </location>
</feature>
<evidence type="ECO:0000313" key="4">
    <source>
        <dbReference type="Proteomes" id="UP000572016"/>
    </source>
</evidence>
<evidence type="ECO:0000256" key="1">
    <source>
        <dbReference type="SAM" id="Phobius"/>
    </source>
</evidence>